<protein>
    <recommendedName>
        <fullName evidence="2">Transposase</fullName>
    </recommendedName>
</protein>
<evidence type="ECO:0008006" key="2">
    <source>
        <dbReference type="Google" id="ProtNLM"/>
    </source>
</evidence>
<proteinExistence type="predicted"/>
<reference evidence="1" key="1">
    <citation type="submission" date="2018-01" db="EMBL/GenBank/DDBJ databases">
        <authorList>
            <person name="Regsiter A."/>
            <person name="William W."/>
        </authorList>
    </citation>
    <scope>NUCLEOTIDE SEQUENCE</scope>
    <source>
        <strain evidence="1">TRIP AH-1</strain>
    </source>
</reference>
<dbReference type="EMBL" id="OJIN01000021">
    <property type="protein sequence ID" value="SPD72105.1"/>
    <property type="molecule type" value="Genomic_DNA"/>
</dbReference>
<gene>
    <name evidence="1" type="ORF">PITCH_A1170003</name>
</gene>
<sequence>MWDDGPKKRRGTIMKKEDREHLREEWARRLKEWEASGLRPTEYYRANNVNEGRFHYWNRKLSGNKLDGPSFVKVPISSMSRPCPIRIEIGKRFCVEVDNGCDFAALEHVIGILIRA</sequence>
<evidence type="ECO:0000313" key="1">
    <source>
        <dbReference type="EMBL" id="SPD72105.1"/>
    </source>
</evidence>
<dbReference type="AlphaFoldDB" id="A0A445MRN6"/>
<dbReference type="NCBIfam" id="NF047593">
    <property type="entry name" value="IS66_ISAeme5_TnpA"/>
    <property type="match status" value="1"/>
</dbReference>
<accession>A0A445MRN6</accession>
<organism evidence="1">
    <name type="scientific">uncultured Desulfobacterium sp</name>
    <dbReference type="NCBI Taxonomy" id="201089"/>
    <lineage>
        <taxon>Bacteria</taxon>
        <taxon>Pseudomonadati</taxon>
        <taxon>Thermodesulfobacteriota</taxon>
        <taxon>Desulfobacteria</taxon>
        <taxon>Desulfobacterales</taxon>
        <taxon>Desulfobacteriaceae</taxon>
        <taxon>Desulfobacterium</taxon>
        <taxon>environmental samples</taxon>
    </lineage>
</organism>
<name>A0A445MRN6_9BACT</name>